<keyword evidence="2" id="KW-0378">Hydrolase</keyword>
<feature type="domain" description="PD-(D/E)XK endonuclease-like" evidence="5">
    <location>
        <begin position="293"/>
        <end position="544"/>
    </location>
</feature>
<dbReference type="AlphaFoldDB" id="A0A1I1MBD1"/>
<keyword evidence="2" id="KW-0067">ATP-binding</keyword>
<evidence type="ECO:0000256" key="3">
    <source>
        <dbReference type="ARBA" id="ARBA00023204"/>
    </source>
</evidence>
<reference evidence="6 7" key="1">
    <citation type="submission" date="2016-10" db="EMBL/GenBank/DDBJ databases">
        <authorList>
            <person name="de Groot N.N."/>
        </authorList>
    </citation>
    <scope>NUCLEOTIDE SEQUENCE [LARGE SCALE GENOMIC DNA]</scope>
    <source>
        <strain evidence="6 7">CGMCC 4.5739</strain>
    </source>
</reference>
<evidence type="ECO:0000313" key="7">
    <source>
        <dbReference type="Proteomes" id="UP000199207"/>
    </source>
</evidence>
<name>A0A1I1MBD1_9ACTN</name>
<evidence type="ECO:0000256" key="4">
    <source>
        <dbReference type="SAM" id="MobiDB-lite"/>
    </source>
</evidence>
<dbReference type="GO" id="GO:0006281">
    <property type="term" value="P:DNA repair"/>
    <property type="evidence" value="ECO:0007669"/>
    <property type="project" value="UniProtKB-KW"/>
</dbReference>
<dbReference type="OrthoDB" id="3588062at2"/>
<keyword evidence="2" id="KW-0547">Nucleotide-binding</keyword>
<protein>
    <submittedName>
        <fullName evidence="6">PD-(D/E)XK nuclease superfamily protein</fullName>
    </submittedName>
</protein>
<dbReference type="InterPro" id="IPR038726">
    <property type="entry name" value="PDDEXK_AddAB-type"/>
</dbReference>
<keyword evidence="1" id="KW-0227">DNA damage</keyword>
<accession>A0A1I1MBD1</accession>
<evidence type="ECO:0000256" key="2">
    <source>
        <dbReference type="ARBA" id="ARBA00022806"/>
    </source>
</evidence>
<sequence>MPQQWEIPQDMTGDARLIRIGASLAGDEQYACPARDAVKARPGVRPLHWPAGGRERYEDFLLGPVMAALDRIEFNGALPEDVLRSPAREGKPLHEMQLAFVRHAVRAFHRRDRPAQAPPVGPVRLPWVVQRKQHDTTWEHWAWGRRYENPEQGVREFVFLRYGRAGQREREDAQIAIAAFAAAFGSPARIPGTRWMPYRLRPAPAPVRWVRVAEVGLRDGSYELLWQGTPQAAQQHYAEHGRAEAARLARGTEAVPGSACADCKRLSACQTVPRIPGVLGLGGFRELPPLREVSVSTLRYHRECPARAFASACKLPRAEDEYDERNRLGKAVHRVLELAHSGRQGTPPGGPAGDACGRDGVPQPDQPWGEEPNRVTGEAARIGAAMLRHHLDVCPFHSREVTQVRGERQFAVHDTAANVIVIATPDLLYLDAGSWVWREIKTTQRRMPRKEDPVLAYPQIALATVLLAEGALGGDRDGSRGELETLHPDYGDVEIIEPAHEPERVAAARRILREWAGPWRADELFPARPAPETCRSCPVSQWCPASMRTAPADGGAA</sequence>
<dbReference type="EMBL" id="FOLM01000006">
    <property type="protein sequence ID" value="SFC82701.1"/>
    <property type="molecule type" value="Genomic_DNA"/>
</dbReference>
<organism evidence="6 7">
    <name type="scientific">Streptomyces aidingensis</name>
    <dbReference type="NCBI Taxonomy" id="910347"/>
    <lineage>
        <taxon>Bacteria</taxon>
        <taxon>Bacillati</taxon>
        <taxon>Actinomycetota</taxon>
        <taxon>Actinomycetes</taxon>
        <taxon>Kitasatosporales</taxon>
        <taxon>Streptomycetaceae</taxon>
        <taxon>Streptomyces</taxon>
    </lineage>
</organism>
<evidence type="ECO:0000259" key="5">
    <source>
        <dbReference type="Pfam" id="PF12705"/>
    </source>
</evidence>
<dbReference type="STRING" id="910347.SAMN05421773_106181"/>
<keyword evidence="2" id="KW-0347">Helicase</keyword>
<feature type="region of interest" description="Disordered" evidence="4">
    <location>
        <begin position="340"/>
        <end position="373"/>
    </location>
</feature>
<gene>
    <name evidence="6" type="ORF">SAMN05421773_106181</name>
</gene>
<keyword evidence="3" id="KW-0234">DNA repair</keyword>
<dbReference type="Pfam" id="PF12705">
    <property type="entry name" value="PDDEXK_1"/>
    <property type="match status" value="1"/>
</dbReference>
<dbReference type="RefSeq" id="WP_093839051.1">
    <property type="nucleotide sequence ID" value="NZ_FOLM01000006.1"/>
</dbReference>
<dbReference type="Proteomes" id="UP000199207">
    <property type="component" value="Unassembled WGS sequence"/>
</dbReference>
<proteinExistence type="predicted"/>
<evidence type="ECO:0000256" key="1">
    <source>
        <dbReference type="ARBA" id="ARBA00022763"/>
    </source>
</evidence>
<evidence type="ECO:0000313" key="6">
    <source>
        <dbReference type="EMBL" id="SFC82701.1"/>
    </source>
</evidence>
<keyword evidence="7" id="KW-1185">Reference proteome</keyword>
<dbReference type="GO" id="GO:0004386">
    <property type="term" value="F:helicase activity"/>
    <property type="evidence" value="ECO:0007669"/>
    <property type="project" value="UniProtKB-KW"/>
</dbReference>